<dbReference type="Gene3D" id="6.10.250.660">
    <property type="match status" value="1"/>
</dbReference>
<evidence type="ECO:0000313" key="10">
    <source>
        <dbReference type="Proteomes" id="UP000310506"/>
    </source>
</evidence>
<evidence type="ECO:0000313" key="9">
    <source>
        <dbReference type="EMBL" id="THB60844.1"/>
    </source>
</evidence>
<dbReference type="NCBIfam" id="TIGR03544">
    <property type="entry name" value="DivI1A_domain"/>
    <property type="match status" value="1"/>
</dbReference>
<sequence length="253" mass="28517">MSLKPIDITNKQFNSKFKGYDRNEVDDFLDQLALDYEKILQQNRELEKDIKQAQEKLSYFDDLKDSLNQSIIVAQDTADKLKENATKESDLAIQQAQAQSEDILAHASKMSEELITAATAKANKILNDSSERARQLAVETDDLKKKTRVFHRNLSVLLESQLQIVQSDEWDELLKPFGAYVDNTHQAFKEVLDAVEAANAGGTTSNAVAVDVQPNFNTEAVAVETDENEVTEETRELPKNLNNDGRSKRNRLS</sequence>
<dbReference type="EMBL" id="SDGV01000017">
    <property type="protein sequence ID" value="THB60844.1"/>
    <property type="molecule type" value="Genomic_DNA"/>
</dbReference>
<keyword evidence="10" id="KW-1185">Reference proteome</keyword>
<dbReference type="Pfam" id="PF05103">
    <property type="entry name" value="DivIVA"/>
    <property type="match status" value="1"/>
</dbReference>
<reference evidence="9 10" key="1">
    <citation type="submission" date="2019-01" db="EMBL/GenBank/DDBJ databases">
        <title>Vagococcus silagei sp. nov. isolated from brewer's grain.</title>
        <authorList>
            <person name="Guu J.-R."/>
        </authorList>
    </citation>
    <scope>NUCLEOTIDE SEQUENCE [LARGE SCALE GENOMIC DNA]</scope>
    <source>
        <strain evidence="9 10">2B-2</strain>
    </source>
</reference>
<evidence type="ECO:0000256" key="5">
    <source>
        <dbReference type="ARBA" id="ARBA00023054"/>
    </source>
</evidence>
<keyword evidence="6" id="KW-0131">Cell cycle</keyword>
<feature type="region of interest" description="Disordered" evidence="8">
    <location>
        <begin position="225"/>
        <end position="253"/>
    </location>
</feature>
<protein>
    <submittedName>
        <fullName evidence="9">DivIVA domain-containing protein</fullName>
    </submittedName>
</protein>
<dbReference type="InterPro" id="IPR019933">
    <property type="entry name" value="DivIVA_domain"/>
</dbReference>
<evidence type="ECO:0000256" key="6">
    <source>
        <dbReference type="ARBA" id="ARBA00023306"/>
    </source>
</evidence>
<dbReference type="InterPro" id="IPR007793">
    <property type="entry name" value="DivIVA_fam"/>
</dbReference>
<organism evidence="9 10">
    <name type="scientific">Vagococcus silagei</name>
    <dbReference type="NCBI Taxonomy" id="2508885"/>
    <lineage>
        <taxon>Bacteria</taxon>
        <taxon>Bacillati</taxon>
        <taxon>Bacillota</taxon>
        <taxon>Bacilli</taxon>
        <taxon>Lactobacillales</taxon>
        <taxon>Enterococcaceae</taxon>
        <taxon>Vagococcus</taxon>
    </lineage>
</organism>
<comment type="caution">
    <text evidence="9">The sequence shown here is derived from an EMBL/GenBank/DDBJ whole genome shotgun (WGS) entry which is preliminary data.</text>
</comment>
<feature type="coiled-coil region" evidence="7">
    <location>
        <begin position="29"/>
        <end position="84"/>
    </location>
</feature>
<evidence type="ECO:0000256" key="3">
    <source>
        <dbReference type="ARBA" id="ARBA00022490"/>
    </source>
</evidence>
<dbReference type="AlphaFoldDB" id="A0A4S3B175"/>
<keyword evidence="5 7" id="KW-0175">Coiled coil</keyword>
<name>A0A4S3B175_9ENTE</name>
<gene>
    <name evidence="9" type="ORF">ESZ54_07695</name>
</gene>
<dbReference type="OrthoDB" id="9815492at2"/>
<dbReference type="PANTHER" id="PTHR35794:SF2">
    <property type="entry name" value="CELL DIVISION PROTEIN DIVIVA"/>
    <property type="match status" value="1"/>
</dbReference>
<comment type="similarity">
    <text evidence="2">Belongs to the DivIVA family.</text>
</comment>
<evidence type="ECO:0000256" key="8">
    <source>
        <dbReference type="SAM" id="MobiDB-lite"/>
    </source>
</evidence>
<dbReference type="Proteomes" id="UP000310506">
    <property type="component" value="Unassembled WGS sequence"/>
</dbReference>
<evidence type="ECO:0000256" key="4">
    <source>
        <dbReference type="ARBA" id="ARBA00022618"/>
    </source>
</evidence>
<proteinExistence type="inferred from homology"/>
<dbReference type="PANTHER" id="PTHR35794">
    <property type="entry name" value="CELL DIVISION PROTEIN DIVIVA"/>
    <property type="match status" value="1"/>
</dbReference>
<evidence type="ECO:0000256" key="7">
    <source>
        <dbReference type="SAM" id="Coils"/>
    </source>
</evidence>
<dbReference type="GO" id="GO:0051301">
    <property type="term" value="P:cell division"/>
    <property type="evidence" value="ECO:0007669"/>
    <property type="project" value="UniProtKB-KW"/>
</dbReference>
<comment type="subcellular location">
    <subcellularLocation>
        <location evidence="1">Cytoplasm</location>
    </subcellularLocation>
</comment>
<accession>A0A4S3B175</accession>
<dbReference type="GO" id="GO:0005737">
    <property type="term" value="C:cytoplasm"/>
    <property type="evidence" value="ECO:0007669"/>
    <property type="project" value="UniProtKB-SubCell"/>
</dbReference>
<keyword evidence="3" id="KW-0963">Cytoplasm</keyword>
<evidence type="ECO:0000256" key="2">
    <source>
        <dbReference type="ARBA" id="ARBA00009008"/>
    </source>
</evidence>
<evidence type="ECO:0000256" key="1">
    <source>
        <dbReference type="ARBA" id="ARBA00004496"/>
    </source>
</evidence>
<keyword evidence="4" id="KW-0132">Cell division</keyword>
<dbReference type="RefSeq" id="WP_136137091.1">
    <property type="nucleotide sequence ID" value="NZ_SDGV01000017.1"/>
</dbReference>